<accession>A0A0E9TU14</accession>
<proteinExistence type="predicted"/>
<feature type="region of interest" description="Disordered" evidence="1">
    <location>
        <begin position="52"/>
        <end position="77"/>
    </location>
</feature>
<organism evidence="2">
    <name type="scientific">Anguilla anguilla</name>
    <name type="common">European freshwater eel</name>
    <name type="synonym">Muraena anguilla</name>
    <dbReference type="NCBI Taxonomy" id="7936"/>
    <lineage>
        <taxon>Eukaryota</taxon>
        <taxon>Metazoa</taxon>
        <taxon>Chordata</taxon>
        <taxon>Craniata</taxon>
        <taxon>Vertebrata</taxon>
        <taxon>Euteleostomi</taxon>
        <taxon>Actinopterygii</taxon>
        <taxon>Neopterygii</taxon>
        <taxon>Teleostei</taxon>
        <taxon>Anguilliformes</taxon>
        <taxon>Anguillidae</taxon>
        <taxon>Anguilla</taxon>
    </lineage>
</organism>
<name>A0A0E9TU14_ANGAN</name>
<reference evidence="2" key="1">
    <citation type="submission" date="2014-11" db="EMBL/GenBank/DDBJ databases">
        <authorList>
            <person name="Amaro Gonzalez C."/>
        </authorList>
    </citation>
    <scope>NUCLEOTIDE SEQUENCE</scope>
</reference>
<evidence type="ECO:0000256" key="1">
    <source>
        <dbReference type="SAM" id="MobiDB-lite"/>
    </source>
</evidence>
<dbReference type="AlphaFoldDB" id="A0A0E9TU14"/>
<evidence type="ECO:0000313" key="2">
    <source>
        <dbReference type="EMBL" id="JAH56385.1"/>
    </source>
</evidence>
<protein>
    <submittedName>
        <fullName evidence="2">Uncharacterized protein</fullName>
    </submittedName>
</protein>
<sequence length="77" mass="9047">MLRLVPRGSRMNCSVKLRKPLTHRIPFPDNVPAHPALPGRRPQRLHIKTVKIQRQHGPRNLYQSELKHSPVSQCEWR</sequence>
<reference evidence="2" key="2">
    <citation type="journal article" date="2015" name="Fish Shellfish Immunol.">
        <title>Early steps in the European eel (Anguilla anguilla)-Vibrio vulnificus interaction in the gills: Role of the RtxA13 toxin.</title>
        <authorList>
            <person name="Callol A."/>
            <person name="Pajuelo D."/>
            <person name="Ebbesson L."/>
            <person name="Teles M."/>
            <person name="MacKenzie S."/>
            <person name="Amaro C."/>
        </authorList>
    </citation>
    <scope>NUCLEOTIDE SEQUENCE</scope>
</reference>
<feature type="region of interest" description="Disordered" evidence="1">
    <location>
        <begin position="26"/>
        <end position="45"/>
    </location>
</feature>
<dbReference type="EMBL" id="GBXM01052192">
    <property type="protein sequence ID" value="JAH56385.1"/>
    <property type="molecule type" value="Transcribed_RNA"/>
</dbReference>